<feature type="region of interest" description="Disordered" evidence="5">
    <location>
        <begin position="146"/>
        <end position="181"/>
    </location>
</feature>
<feature type="domain" description="Zn(2)-C6 fungal-type" evidence="6">
    <location>
        <begin position="26"/>
        <end position="55"/>
    </location>
</feature>
<dbReference type="Pfam" id="PF00172">
    <property type="entry name" value="Zn_clus"/>
    <property type="match status" value="1"/>
</dbReference>
<reference evidence="8" key="1">
    <citation type="journal article" date="2017" name="Genome Biol.">
        <title>Comparative genomics reveals high biological diversity and specific adaptations in the industrially and medically important fungal genus Aspergillus.</title>
        <authorList>
            <person name="de Vries R.P."/>
            <person name="Riley R."/>
            <person name="Wiebenga A."/>
            <person name="Aguilar-Osorio G."/>
            <person name="Amillis S."/>
            <person name="Uchima C.A."/>
            <person name="Anderluh G."/>
            <person name="Asadollahi M."/>
            <person name="Askin M."/>
            <person name="Barry K."/>
            <person name="Battaglia E."/>
            <person name="Bayram O."/>
            <person name="Benocci T."/>
            <person name="Braus-Stromeyer S.A."/>
            <person name="Caldana C."/>
            <person name="Canovas D."/>
            <person name="Cerqueira G.C."/>
            <person name="Chen F."/>
            <person name="Chen W."/>
            <person name="Choi C."/>
            <person name="Clum A."/>
            <person name="Dos Santos R.A."/>
            <person name="Damasio A.R."/>
            <person name="Diallinas G."/>
            <person name="Emri T."/>
            <person name="Fekete E."/>
            <person name="Flipphi M."/>
            <person name="Freyberg S."/>
            <person name="Gallo A."/>
            <person name="Gournas C."/>
            <person name="Habgood R."/>
            <person name="Hainaut M."/>
            <person name="Harispe M.L."/>
            <person name="Henrissat B."/>
            <person name="Hilden K.S."/>
            <person name="Hope R."/>
            <person name="Hossain A."/>
            <person name="Karabika E."/>
            <person name="Karaffa L."/>
            <person name="Karanyi Z."/>
            <person name="Krasevec N."/>
            <person name="Kuo A."/>
            <person name="Kusch H."/>
            <person name="LaButti K."/>
            <person name="Lagendijk E.L."/>
            <person name="Lapidus A."/>
            <person name="Levasseur A."/>
            <person name="Lindquist E."/>
            <person name="Lipzen A."/>
            <person name="Logrieco A.F."/>
            <person name="MacCabe A."/>
            <person name="Maekelae M.R."/>
            <person name="Malavazi I."/>
            <person name="Melin P."/>
            <person name="Meyer V."/>
            <person name="Mielnichuk N."/>
            <person name="Miskei M."/>
            <person name="Molnar A.P."/>
            <person name="Mule G."/>
            <person name="Ngan C.Y."/>
            <person name="Orejas M."/>
            <person name="Orosz E."/>
            <person name="Ouedraogo J.P."/>
            <person name="Overkamp K.M."/>
            <person name="Park H.-S."/>
            <person name="Perrone G."/>
            <person name="Piumi F."/>
            <person name="Punt P.J."/>
            <person name="Ram A.F."/>
            <person name="Ramon A."/>
            <person name="Rauscher S."/>
            <person name="Record E."/>
            <person name="Riano-Pachon D.M."/>
            <person name="Robert V."/>
            <person name="Roehrig J."/>
            <person name="Ruller R."/>
            <person name="Salamov A."/>
            <person name="Salih N.S."/>
            <person name="Samson R.A."/>
            <person name="Sandor E."/>
            <person name="Sanguinetti M."/>
            <person name="Schuetze T."/>
            <person name="Sepcic K."/>
            <person name="Shelest E."/>
            <person name="Sherlock G."/>
            <person name="Sophianopoulou V."/>
            <person name="Squina F.M."/>
            <person name="Sun H."/>
            <person name="Susca A."/>
            <person name="Todd R.B."/>
            <person name="Tsang A."/>
            <person name="Unkles S.E."/>
            <person name="van de Wiele N."/>
            <person name="van Rossen-Uffink D."/>
            <person name="Oliveira J.V."/>
            <person name="Vesth T.C."/>
            <person name="Visser J."/>
            <person name="Yu J.-H."/>
            <person name="Zhou M."/>
            <person name="Andersen M.R."/>
            <person name="Archer D.B."/>
            <person name="Baker S.E."/>
            <person name="Benoit I."/>
            <person name="Brakhage A.A."/>
            <person name="Braus G.H."/>
            <person name="Fischer R."/>
            <person name="Frisvad J.C."/>
            <person name="Goldman G.H."/>
            <person name="Houbraken J."/>
            <person name="Oakley B."/>
            <person name="Pocsi I."/>
            <person name="Scazzocchio C."/>
            <person name="Seiboth B."/>
            <person name="vanKuyk P.A."/>
            <person name="Wortman J."/>
            <person name="Dyer P.S."/>
            <person name="Grigoriev I.V."/>
        </authorList>
    </citation>
    <scope>NUCLEOTIDE SEQUENCE [LARGE SCALE GENOMIC DNA]</scope>
    <source>
        <strain evidence="8">CBS 593.65</strain>
    </source>
</reference>
<name>A0A1L9TQC1_9EURO</name>
<evidence type="ECO:0000256" key="3">
    <source>
        <dbReference type="ARBA" id="ARBA00023163"/>
    </source>
</evidence>
<dbReference type="InterPro" id="IPR001138">
    <property type="entry name" value="Zn2Cys6_DnaBD"/>
</dbReference>
<dbReference type="Proteomes" id="UP000184356">
    <property type="component" value="Unassembled WGS sequence"/>
</dbReference>
<keyword evidence="3" id="KW-0804">Transcription</keyword>
<feature type="compositionally biased region" description="Polar residues" evidence="5">
    <location>
        <begin position="1"/>
        <end position="10"/>
    </location>
</feature>
<sequence length="302" mass="34007">MTARQSTPASEHSHSDSGVRKRVCKACDRCRLKKSKCDGAKPCGRCRADNTLCVFGERKKAHDKVYPKGYVEMLEQQQTWLVNGLQELYRRLLEGDGWQGEPLKCEPNGQPLTHDLLTQLGALDQSKHERFEESADSMQQELWKNNAGHMQRQESSDTSSESAHSPVVPPQFSDPFTARTLPQTPTTLRIDAPQSTIKSEPHMTPNNPAYVTPMQTISMPRVVDPSDLQSVQLQNTHWPSPGFGSFDDIDIMSAQYNGLPYDDSITSPMFNRQMPMGLIPGSYMENKNDFEDFLNTQLEITS</sequence>
<accession>A0A1L9TQC1</accession>
<dbReference type="InterPro" id="IPR036864">
    <property type="entry name" value="Zn2-C6_fun-type_DNA-bd_sf"/>
</dbReference>
<keyword evidence="4" id="KW-0539">Nucleus</keyword>
<feature type="compositionally biased region" description="Low complexity" evidence="5">
    <location>
        <begin position="156"/>
        <end position="165"/>
    </location>
</feature>
<dbReference type="GO" id="GO:0000981">
    <property type="term" value="F:DNA-binding transcription factor activity, RNA polymerase II-specific"/>
    <property type="evidence" value="ECO:0007669"/>
    <property type="project" value="InterPro"/>
</dbReference>
<dbReference type="InterPro" id="IPR052783">
    <property type="entry name" value="Metabolic/Drug-Res_Regulator"/>
</dbReference>
<feature type="compositionally biased region" description="Basic and acidic residues" evidence="5">
    <location>
        <begin position="11"/>
        <end position="22"/>
    </location>
</feature>
<gene>
    <name evidence="7" type="ORF">ASPSYDRAFT_30116</name>
</gene>
<dbReference type="Gene3D" id="4.10.240.10">
    <property type="entry name" value="Zn(2)-C6 fungal-type DNA-binding domain"/>
    <property type="match status" value="1"/>
</dbReference>
<dbReference type="RefSeq" id="XP_040705442.1">
    <property type="nucleotide sequence ID" value="XM_040844738.1"/>
</dbReference>
<keyword evidence="8" id="KW-1185">Reference proteome</keyword>
<dbReference type="OrthoDB" id="4151048at2759"/>
<dbReference type="FunFam" id="4.10.240.10:FF:000013">
    <property type="entry name" value="C6 transcription factor, putative"/>
    <property type="match status" value="1"/>
</dbReference>
<dbReference type="STRING" id="1036612.A0A1L9TQC1"/>
<proteinExistence type="predicted"/>
<evidence type="ECO:0000259" key="6">
    <source>
        <dbReference type="PROSITE" id="PS50048"/>
    </source>
</evidence>
<dbReference type="EMBL" id="KV878584">
    <property type="protein sequence ID" value="OJJ61636.1"/>
    <property type="molecule type" value="Genomic_DNA"/>
</dbReference>
<dbReference type="PROSITE" id="PS50048">
    <property type="entry name" value="ZN2_CY6_FUNGAL_2"/>
    <property type="match status" value="1"/>
</dbReference>
<evidence type="ECO:0000256" key="4">
    <source>
        <dbReference type="ARBA" id="ARBA00023242"/>
    </source>
</evidence>
<dbReference type="PANTHER" id="PTHR47655">
    <property type="entry name" value="QUINIC ACID UTILIZATION ACTIVATOR"/>
    <property type="match status" value="1"/>
</dbReference>
<dbReference type="SMART" id="SM00066">
    <property type="entry name" value="GAL4"/>
    <property type="match status" value="1"/>
</dbReference>
<organism evidence="7 8">
    <name type="scientific">Aspergillus sydowii CBS 593.65</name>
    <dbReference type="NCBI Taxonomy" id="1036612"/>
    <lineage>
        <taxon>Eukaryota</taxon>
        <taxon>Fungi</taxon>
        <taxon>Dikarya</taxon>
        <taxon>Ascomycota</taxon>
        <taxon>Pezizomycotina</taxon>
        <taxon>Eurotiomycetes</taxon>
        <taxon>Eurotiomycetidae</taxon>
        <taxon>Eurotiales</taxon>
        <taxon>Aspergillaceae</taxon>
        <taxon>Aspergillus</taxon>
        <taxon>Aspergillus subgen. Nidulantes</taxon>
    </lineage>
</organism>
<dbReference type="AlphaFoldDB" id="A0A1L9TQC1"/>
<keyword evidence="1" id="KW-0805">Transcription regulation</keyword>
<dbReference type="GeneID" id="63760811"/>
<dbReference type="SUPFAM" id="SSF57701">
    <property type="entry name" value="Zn2/Cys6 DNA-binding domain"/>
    <property type="match status" value="1"/>
</dbReference>
<evidence type="ECO:0000313" key="8">
    <source>
        <dbReference type="Proteomes" id="UP000184356"/>
    </source>
</evidence>
<evidence type="ECO:0000256" key="1">
    <source>
        <dbReference type="ARBA" id="ARBA00023015"/>
    </source>
</evidence>
<dbReference type="VEuPathDB" id="FungiDB:ASPSYDRAFT_30116"/>
<evidence type="ECO:0000313" key="7">
    <source>
        <dbReference type="EMBL" id="OJJ61636.1"/>
    </source>
</evidence>
<protein>
    <recommendedName>
        <fullName evidence="6">Zn(2)-C6 fungal-type domain-containing protein</fullName>
    </recommendedName>
</protein>
<dbReference type="GO" id="GO:0008270">
    <property type="term" value="F:zinc ion binding"/>
    <property type="evidence" value="ECO:0007669"/>
    <property type="project" value="InterPro"/>
</dbReference>
<dbReference type="CDD" id="cd00067">
    <property type="entry name" value="GAL4"/>
    <property type="match status" value="1"/>
</dbReference>
<dbReference type="GO" id="GO:0003677">
    <property type="term" value="F:DNA binding"/>
    <property type="evidence" value="ECO:0007669"/>
    <property type="project" value="UniProtKB-KW"/>
</dbReference>
<evidence type="ECO:0000256" key="5">
    <source>
        <dbReference type="SAM" id="MobiDB-lite"/>
    </source>
</evidence>
<keyword evidence="2" id="KW-0238">DNA-binding</keyword>
<dbReference type="PANTHER" id="PTHR47655:SF3">
    <property type="entry name" value="ZN(II)2CYS6 TRANSCRIPTION FACTOR (EUROFUNG)"/>
    <property type="match status" value="1"/>
</dbReference>
<dbReference type="PROSITE" id="PS00463">
    <property type="entry name" value="ZN2_CY6_FUNGAL_1"/>
    <property type="match status" value="1"/>
</dbReference>
<feature type="region of interest" description="Disordered" evidence="5">
    <location>
        <begin position="1"/>
        <end position="22"/>
    </location>
</feature>
<evidence type="ECO:0000256" key="2">
    <source>
        <dbReference type="ARBA" id="ARBA00023125"/>
    </source>
</evidence>